<evidence type="ECO:0000313" key="3">
    <source>
        <dbReference type="Proteomes" id="UP000235145"/>
    </source>
</evidence>
<reference evidence="2 3" key="1">
    <citation type="journal article" date="2017" name="Nat. Commun.">
        <title>Genome assembly with in vitro proximity ligation data and whole-genome triplication in lettuce.</title>
        <authorList>
            <person name="Reyes-Chin-Wo S."/>
            <person name="Wang Z."/>
            <person name="Yang X."/>
            <person name="Kozik A."/>
            <person name="Arikit S."/>
            <person name="Song C."/>
            <person name="Xia L."/>
            <person name="Froenicke L."/>
            <person name="Lavelle D.O."/>
            <person name="Truco M.J."/>
            <person name="Xia R."/>
            <person name="Zhu S."/>
            <person name="Xu C."/>
            <person name="Xu H."/>
            <person name="Xu X."/>
            <person name="Cox K."/>
            <person name="Korf I."/>
            <person name="Meyers B.C."/>
            <person name="Michelmore R.W."/>
        </authorList>
    </citation>
    <scope>NUCLEOTIDE SEQUENCE [LARGE SCALE GENOMIC DNA]</scope>
    <source>
        <strain evidence="3">cv. Salinas</strain>
        <tissue evidence="2">Seedlings</tissue>
    </source>
</reference>
<proteinExistence type="predicted"/>
<accession>A0A9R1WIL5</accession>
<protein>
    <recommendedName>
        <fullName evidence="1">HAT C-terminal dimerisation domain-containing protein</fullName>
    </recommendedName>
</protein>
<feature type="domain" description="HAT C-terminal dimerisation" evidence="1">
    <location>
        <begin position="1"/>
        <end position="48"/>
    </location>
</feature>
<dbReference type="AlphaFoldDB" id="A0A9R1WIL5"/>
<comment type="caution">
    <text evidence="2">The sequence shown here is derived from an EMBL/GenBank/DDBJ whole genome shotgun (WGS) entry which is preliminary data.</text>
</comment>
<dbReference type="EMBL" id="NBSK02000002">
    <property type="protein sequence ID" value="KAJ0223320.1"/>
    <property type="molecule type" value="Genomic_DNA"/>
</dbReference>
<evidence type="ECO:0000313" key="2">
    <source>
        <dbReference type="EMBL" id="KAJ0223320.1"/>
    </source>
</evidence>
<gene>
    <name evidence="2" type="ORF">LSAT_V11C200077880</name>
</gene>
<sequence>MTKDILAIQISSLVSESALNTCGRVVSEYRTSLSMLIVEAFLCTQDWVRKSTNPIIDNVDDILMDDDIALGKKFVLILFYIIITFY</sequence>
<organism evidence="2 3">
    <name type="scientific">Lactuca sativa</name>
    <name type="common">Garden lettuce</name>
    <dbReference type="NCBI Taxonomy" id="4236"/>
    <lineage>
        <taxon>Eukaryota</taxon>
        <taxon>Viridiplantae</taxon>
        <taxon>Streptophyta</taxon>
        <taxon>Embryophyta</taxon>
        <taxon>Tracheophyta</taxon>
        <taxon>Spermatophyta</taxon>
        <taxon>Magnoliopsida</taxon>
        <taxon>eudicotyledons</taxon>
        <taxon>Gunneridae</taxon>
        <taxon>Pentapetalae</taxon>
        <taxon>asterids</taxon>
        <taxon>campanulids</taxon>
        <taxon>Asterales</taxon>
        <taxon>Asteraceae</taxon>
        <taxon>Cichorioideae</taxon>
        <taxon>Cichorieae</taxon>
        <taxon>Lactucinae</taxon>
        <taxon>Lactuca</taxon>
    </lineage>
</organism>
<dbReference type="Proteomes" id="UP000235145">
    <property type="component" value="Unassembled WGS sequence"/>
</dbReference>
<name>A0A9R1WIL5_LACSA</name>
<dbReference type="InterPro" id="IPR008906">
    <property type="entry name" value="HATC_C_dom"/>
</dbReference>
<dbReference type="Pfam" id="PF05699">
    <property type="entry name" value="Dimer_Tnp_hAT"/>
    <property type="match status" value="1"/>
</dbReference>
<dbReference type="PANTHER" id="PTHR23272">
    <property type="entry name" value="BED FINGER-RELATED"/>
    <property type="match status" value="1"/>
</dbReference>
<dbReference type="GO" id="GO:0046983">
    <property type="term" value="F:protein dimerization activity"/>
    <property type="evidence" value="ECO:0007669"/>
    <property type="project" value="InterPro"/>
</dbReference>
<evidence type="ECO:0000259" key="1">
    <source>
        <dbReference type="Pfam" id="PF05699"/>
    </source>
</evidence>
<keyword evidence="3" id="KW-1185">Reference proteome</keyword>
<dbReference type="PANTHER" id="PTHR23272:SF190">
    <property type="entry name" value="ZINC FINGER, BED-TYPE-RELATED"/>
    <property type="match status" value="1"/>
</dbReference>